<dbReference type="EMBL" id="JACXVP010000010">
    <property type="protein sequence ID" value="KAG5578690.1"/>
    <property type="molecule type" value="Genomic_DNA"/>
</dbReference>
<evidence type="ECO:0000313" key="3">
    <source>
        <dbReference type="Proteomes" id="UP000824120"/>
    </source>
</evidence>
<feature type="region of interest" description="Disordered" evidence="1">
    <location>
        <begin position="1"/>
        <end position="20"/>
    </location>
</feature>
<comment type="caution">
    <text evidence="2">The sequence shown here is derived from an EMBL/GenBank/DDBJ whole genome shotgun (WGS) entry which is preliminary data.</text>
</comment>
<sequence>MEPAGHHGQNGPFTSPRHSMVTENSHSQFVVMSKTAHIQGKSTILPIFVCCPRHFMVTWNSDVIFPLNLHGPLLRP</sequence>
<reference evidence="2 3" key="1">
    <citation type="submission" date="2020-09" db="EMBL/GenBank/DDBJ databases">
        <title>De no assembly of potato wild relative species, Solanum commersonii.</title>
        <authorList>
            <person name="Cho K."/>
        </authorList>
    </citation>
    <scope>NUCLEOTIDE SEQUENCE [LARGE SCALE GENOMIC DNA]</scope>
    <source>
        <strain evidence="2">LZ3.2</strain>
        <tissue evidence="2">Leaf</tissue>
    </source>
</reference>
<proteinExistence type="predicted"/>
<keyword evidence="3" id="KW-1185">Reference proteome</keyword>
<feature type="compositionally biased region" description="Polar residues" evidence="1">
    <location>
        <begin position="11"/>
        <end position="20"/>
    </location>
</feature>
<dbReference type="Proteomes" id="UP000824120">
    <property type="component" value="Chromosome 10"/>
</dbReference>
<evidence type="ECO:0000313" key="2">
    <source>
        <dbReference type="EMBL" id="KAG5578690.1"/>
    </source>
</evidence>
<organism evidence="2 3">
    <name type="scientific">Solanum commersonii</name>
    <name type="common">Commerson's wild potato</name>
    <name type="synonym">Commerson's nightshade</name>
    <dbReference type="NCBI Taxonomy" id="4109"/>
    <lineage>
        <taxon>Eukaryota</taxon>
        <taxon>Viridiplantae</taxon>
        <taxon>Streptophyta</taxon>
        <taxon>Embryophyta</taxon>
        <taxon>Tracheophyta</taxon>
        <taxon>Spermatophyta</taxon>
        <taxon>Magnoliopsida</taxon>
        <taxon>eudicotyledons</taxon>
        <taxon>Gunneridae</taxon>
        <taxon>Pentapetalae</taxon>
        <taxon>asterids</taxon>
        <taxon>lamiids</taxon>
        <taxon>Solanales</taxon>
        <taxon>Solanaceae</taxon>
        <taxon>Solanoideae</taxon>
        <taxon>Solaneae</taxon>
        <taxon>Solanum</taxon>
    </lineage>
</organism>
<protein>
    <submittedName>
        <fullName evidence="2">Uncharacterized protein</fullName>
    </submittedName>
</protein>
<evidence type="ECO:0000256" key="1">
    <source>
        <dbReference type="SAM" id="MobiDB-lite"/>
    </source>
</evidence>
<accession>A0A9J5WSL7</accession>
<name>A0A9J5WSL7_SOLCO</name>
<gene>
    <name evidence="2" type="ORF">H5410_049317</name>
</gene>
<dbReference type="AlphaFoldDB" id="A0A9J5WSL7"/>